<reference evidence="1 2" key="1">
    <citation type="submission" date="2014-04" db="EMBL/GenBank/DDBJ databases">
        <authorList>
            <consortium name="International Citrus Genome Consortium"/>
            <person name="Gmitter F."/>
            <person name="Chen C."/>
            <person name="Farmerie W."/>
            <person name="Harkins T."/>
            <person name="Desany B."/>
            <person name="Mohiuddin M."/>
            <person name="Kodira C."/>
            <person name="Borodovsky M."/>
            <person name="Lomsadze A."/>
            <person name="Burns P."/>
            <person name="Jenkins J."/>
            <person name="Prochnik S."/>
            <person name="Shu S."/>
            <person name="Chapman J."/>
            <person name="Pitluck S."/>
            <person name="Schmutz J."/>
            <person name="Rokhsar D."/>
        </authorList>
    </citation>
    <scope>NUCLEOTIDE SEQUENCE</scope>
</reference>
<protein>
    <submittedName>
        <fullName evidence="1">Uncharacterized protein</fullName>
    </submittedName>
</protein>
<dbReference type="Proteomes" id="UP000027120">
    <property type="component" value="Unassembled WGS sequence"/>
</dbReference>
<sequence length="79" mass="9347">MASKLLAMTLRSRSEKAFSLGLRNKFRLLQITKRIIKCHHSEYPLVWQKKLIIILQKFSNHQEALSVSTSYVMLFYQSF</sequence>
<organism evidence="1 2">
    <name type="scientific">Citrus sinensis</name>
    <name type="common">Sweet orange</name>
    <name type="synonym">Citrus aurantium var. sinensis</name>
    <dbReference type="NCBI Taxonomy" id="2711"/>
    <lineage>
        <taxon>Eukaryota</taxon>
        <taxon>Viridiplantae</taxon>
        <taxon>Streptophyta</taxon>
        <taxon>Embryophyta</taxon>
        <taxon>Tracheophyta</taxon>
        <taxon>Spermatophyta</taxon>
        <taxon>Magnoliopsida</taxon>
        <taxon>eudicotyledons</taxon>
        <taxon>Gunneridae</taxon>
        <taxon>Pentapetalae</taxon>
        <taxon>rosids</taxon>
        <taxon>malvids</taxon>
        <taxon>Sapindales</taxon>
        <taxon>Rutaceae</taxon>
        <taxon>Aurantioideae</taxon>
        <taxon>Citrus</taxon>
    </lineage>
</organism>
<dbReference type="AlphaFoldDB" id="A0A067EJC1"/>
<accession>A0A067EJC1</accession>
<proteinExistence type="predicted"/>
<keyword evidence="2" id="KW-1185">Reference proteome</keyword>
<evidence type="ECO:0000313" key="2">
    <source>
        <dbReference type="Proteomes" id="UP000027120"/>
    </source>
</evidence>
<gene>
    <name evidence="1" type="ORF">CISIN_1g034903mg</name>
</gene>
<name>A0A067EJC1_CITSI</name>
<evidence type="ECO:0000313" key="1">
    <source>
        <dbReference type="EMBL" id="KDO54000.1"/>
    </source>
</evidence>
<dbReference type="EMBL" id="KK785003">
    <property type="protein sequence ID" value="KDO54000.1"/>
    <property type="molecule type" value="Genomic_DNA"/>
</dbReference>